<keyword evidence="1 5" id="KW-0328">Glycosyltransferase</keyword>
<dbReference type="GO" id="GO:0019350">
    <property type="term" value="P:teichoic acid biosynthetic process"/>
    <property type="evidence" value="ECO:0007669"/>
    <property type="project" value="UniProtKB-UniRule"/>
</dbReference>
<keyword evidence="2 5" id="KW-0808">Transferase</keyword>
<dbReference type="PANTHER" id="PTHR34136:SF1">
    <property type="entry name" value="UDP-N-ACETYL-D-MANNOSAMINURONIC ACID TRANSFERASE"/>
    <property type="match status" value="1"/>
</dbReference>
<dbReference type="Proteomes" id="UP000094296">
    <property type="component" value="Unassembled WGS sequence"/>
</dbReference>
<comment type="catalytic activity">
    <reaction evidence="5">
        <text>UDP-N-acetyl-alpha-D-mannosamine + N-acetyl-alpha-D-glucosaminyl-di-trans,octa-cis-undecaprenyl diphosphate = N-acetyl-beta-D-mannosaminyl-(1-&gt;4)-N-acetyl-alpha-D-glucosaminyl di-trans,octa-cis-undecaprenyl diphosphate + UDP + H(+)</text>
        <dbReference type="Rhea" id="RHEA:16053"/>
        <dbReference type="ChEBI" id="CHEBI:15378"/>
        <dbReference type="ChEBI" id="CHEBI:58223"/>
        <dbReference type="ChEBI" id="CHEBI:62959"/>
        <dbReference type="ChEBI" id="CHEBI:68623"/>
        <dbReference type="ChEBI" id="CHEBI:132210"/>
        <dbReference type="EC" id="2.4.1.187"/>
    </reaction>
</comment>
<comment type="caution">
    <text evidence="6">The sequence shown here is derived from an EMBL/GenBank/DDBJ whole genome shotgun (WGS) entry which is preliminary data.</text>
</comment>
<accession>A0A1E5G3I8</accession>
<dbReference type="EMBL" id="MIJE01000007">
    <property type="protein sequence ID" value="OEF97654.1"/>
    <property type="molecule type" value="Genomic_DNA"/>
</dbReference>
<gene>
    <name evidence="6" type="ORF">BHF68_14505</name>
</gene>
<dbReference type="RefSeq" id="WP_069642659.1">
    <property type="nucleotide sequence ID" value="NZ_MIJE01000007.1"/>
</dbReference>
<dbReference type="InterPro" id="IPR004629">
    <property type="entry name" value="WecG_TagA_CpsF"/>
</dbReference>
<dbReference type="HAMAP" id="MF_02070">
    <property type="entry name" value="TagA_TarA"/>
    <property type="match status" value="1"/>
</dbReference>
<dbReference type="UniPathway" id="UPA00632"/>
<sequence length="251" mass="28841">MKELIPKVRILDIPFSVMGMDETVRYCDELIQSKTPHHIITANPEIVILAQENKELKDIIEAAQLVTCDGTGVVWATQYTDFPAKERVTGFDLTLQLFALCSEKNYSVYFVGAKPEVMEAAINEIKKQWPKLDIVGHHHGYFRVGDEQKTIEDIQTKKPEVLFVALGAPRQEFWISEHLKKLEVPLTIGVGGSFDVLSGTMKRAPEIWQRLHVEWLYRLIKQPSRWRRMLALPKFAYYVLKSKKISANTTK</sequence>
<dbReference type="STRING" id="766136.BHF68_14505"/>
<dbReference type="AlphaFoldDB" id="A0A1E5G3I8"/>
<dbReference type="EC" id="2.4.1.187" evidence="5"/>
<dbReference type="PANTHER" id="PTHR34136">
    <property type="match status" value="1"/>
</dbReference>
<dbReference type="GO" id="GO:0047244">
    <property type="term" value="F:N-acetylglucosaminyldiphosphoundecaprenol N-acetyl-beta-D-mannosaminyltransferase activity"/>
    <property type="evidence" value="ECO:0007669"/>
    <property type="project" value="UniProtKB-UniRule"/>
</dbReference>
<evidence type="ECO:0000256" key="5">
    <source>
        <dbReference type="HAMAP-Rule" id="MF_02070"/>
    </source>
</evidence>
<evidence type="ECO:0000313" key="6">
    <source>
        <dbReference type="EMBL" id="OEF97654.1"/>
    </source>
</evidence>
<comment type="function">
    <text evidence="5">Catalyzes the conversion of GlcNAc-PP-undecaprenol into ManNAc-GlcNAc-PP-undecaprenol, the first committed lipid intermediate in the de novo synthesis of teichoic acid.</text>
</comment>
<evidence type="ECO:0000256" key="3">
    <source>
        <dbReference type="ARBA" id="ARBA00022944"/>
    </source>
</evidence>
<reference evidence="6 7" key="1">
    <citation type="submission" date="2016-09" db="EMBL/GenBank/DDBJ databases">
        <title>Draft genome sequence for the type strain of Desulfuribacillus alkaliarsenatis AHT28, an obligately anaerobic, sulfidogenic bacterium isolated from Russian soda lake sediments.</title>
        <authorList>
            <person name="Abin C.A."/>
            <person name="Hollibaugh J.T."/>
        </authorList>
    </citation>
    <scope>NUCLEOTIDE SEQUENCE [LARGE SCALE GENOMIC DNA]</scope>
    <source>
        <strain evidence="6 7">AHT28</strain>
    </source>
</reference>
<keyword evidence="4 5" id="KW-0961">Cell wall biogenesis/degradation</keyword>
<organism evidence="6 7">
    <name type="scientific">Desulfuribacillus alkaliarsenatis</name>
    <dbReference type="NCBI Taxonomy" id="766136"/>
    <lineage>
        <taxon>Bacteria</taxon>
        <taxon>Bacillati</taxon>
        <taxon>Bacillota</taxon>
        <taxon>Desulfuribacillia</taxon>
        <taxon>Desulfuribacillales</taxon>
        <taxon>Desulfuribacillaceae</taxon>
        <taxon>Desulfuribacillus</taxon>
    </lineage>
</organism>
<dbReference type="CDD" id="cd06533">
    <property type="entry name" value="Glyco_transf_WecG_TagA"/>
    <property type="match status" value="1"/>
</dbReference>
<dbReference type="Pfam" id="PF03808">
    <property type="entry name" value="Glyco_tran_WecG"/>
    <property type="match status" value="1"/>
</dbReference>
<keyword evidence="7" id="KW-1185">Reference proteome</keyword>
<dbReference type="GO" id="GO:0071555">
    <property type="term" value="P:cell wall organization"/>
    <property type="evidence" value="ECO:0007669"/>
    <property type="project" value="UniProtKB-KW"/>
</dbReference>
<dbReference type="NCBIfam" id="TIGR00696">
    <property type="entry name" value="wecG_tagA_cpsF"/>
    <property type="match status" value="1"/>
</dbReference>
<comment type="pathway">
    <text evidence="5">Cell wall biogenesis; teichoic acid biosynthesis.</text>
</comment>
<proteinExistence type="inferred from homology"/>
<evidence type="ECO:0000313" key="7">
    <source>
        <dbReference type="Proteomes" id="UP000094296"/>
    </source>
</evidence>
<dbReference type="InterPro" id="IPR034714">
    <property type="entry name" value="TagA_TarA"/>
</dbReference>
<name>A0A1E5G3I8_9FIRM</name>
<protein>
    <recommendedName>
        <fullName evidence="5">N-acetylglucosaminyldiphosphoundecaprenol N-acetyl-beta-D-mannosaminyltransferase</fullName>
        <ecNumber evidence="5">2.4.1.187</ecNumber>
    </recommendedName>
    <alternativeName>
        <fullName evidence="5">N-acetylmannosaminyltransferase</fullName>
    </alternativeName>
    <alternativeName>
        <fullName evidence="5">UDP-N-acetylmannosamine transferase</fullName>
    </alternativeName>
    <alternativeName>
        <fullName evidence="5">UDP-N-acetylmannosamine:N-acetylglucosaminyl pyrophosphorylundecaprenol N-acetylmannosaminyltransferase</fullName>
    </alternativeName>
</protein>
<comment type="similarity">
    <text evidence="5">Belongs to the glycosyltransferase 26 family. TagA/TarA subfamily.</text>
</comment>
<keyword evidence="3 5" id="KW-0777">Teichoic acid biosynthesis</keyword>
<evidence type="ECO:0000256" key="4">
    <source>
        <dbReference type="ARBA" id="ARBA00023316"/>
    </source>
</evidence>
<dbReference type="OrthoDB" id="9771846at2"/>
<evidence type="ECO:0000256" key="1">
    <source>
        <dbReference type="ARBA" id="ARBA00022676"/>
    </source>
</evidence>
<evidence type="ECO:0000256" key="2">
    <source>
        <dbReference type="ARBA" id="ARBA00022679"/>
    </source>
</evidence>